<evidence type="ECO:0000313" key="3">
    <source>
        <dbReference type="EMBL" id="APH71544.1"/>
    </source>
</evidence>
<gene>
    <name evidence="3" type="ORF">BSQ44_09290</name>
</gene>
<keyword evidence="2" id="KW-0732">Signal</keyword>
<evidence type="ECO:0000256" key="2">
    <source>
        <dbReference type="SAM" id="SignalP"/>
    </source>
</evidence>
<keyword evidence="4" id="KW-1185">Reference proteome</keyword>
<feature type="compositionally biased region" description="Basic and acidic residues" evidence="1">
    <location>
        <begin position="50"/>
        <end position="60"/>
    </location>
</feature>
<name>A0A1L3SQ69_9HYPH</name>
<feature type="chain" id="PRO_5012227937" evidence="2">
    <location>
        <begin position="29"/>
        <end position="147"/>
    </location>
</feature>
<dbReference type="AlphaFoldDB" id="A0A1L3SQ69"/>
<dbReference type="KEGG" id="meso:BSQ44_09290"/>
<dbReference type="RefSeq" id="WP_072603323.1">
    <property type="nucleotide sequence ID" value="NZ_CP018171.1"/>
</dbReference>
<reference evidence="4" key="1">
    <citation type="submission" date="2016-11" db="EMBL/GenBank/DDBJ databases">
        <title>Mesorhizobium oceanicum sp. nov., isolated from deep seawater in South China Sea.</title>
        <authorList>
            <person name="Fu G.-Y."/>
        </authorList>
    </citation>
    <scope>NUCLEOTIDE SEQUENCE [LARGE SCALE GENOMIC DNA]</scope>
    <source>
        <strain evidence="4">B7</strain>
    </source>
</reference>
<evidence type="ECO:0000256" key="1">
    <source>
        <dbReference type="SAM" id="MobiDB-lite"/>
    </source>
</evidence>
<feature type="compositionally biased region" description="Basic and acidic residues" evidence="1">
    <location>
        <begin position="108"/>
        <end position="128"/>
    </location>
</feature>
<feature type="region of interest" description="Disordered" evidence="1">
    <location>
        <begin position="29"/>
        <end position="78"/>
    </location>
</feature>
<accession>A0A1L3SQ69</accession>
<sequence length="147" mass="16959">MRIRLSSLGACLVALSTFLAFSAMPASAGSNFRGGDAAQSRSAEGGQSYRRGDRDNDRRGNFRRKAPGGFEGGHSYRRGDYRWKRDRDHGYRHHKRVDKRFRDDRDDRRYWRDDDRRGNGRRHRDDFGGTRSAAPSIVIEVNPWLAN</sequence>
<dbReference type="EMBL" id="CP018171">
    <property type="protein sequence ID" value="APH71544.1"/>
    <property type="molecule type" value="Genomic_DNA"/>
</dbReference>
<evidence type="ECO:0000313" key="4">
    <source>
        <dbReference type="Proteomes" id="UP000182840"/>
    </source>
</evidence>
<feature type="region of interest" description="Disordered" evidence="1">
    <location>
        <begin position="108"/>
        <end position="130"/>
    </location>
</feature>
<organism evidence="3 4">
    <name type="scientific">Aquibium oceanicum</name>
    <dbReference type="NCBI Taxonomy" id="1670800"/>
    <lineage>
        <taxon>Bacteria</taxon>
        <taxon>Pseudomonadati</taxon>
        <taxon>Pseudomonadota</taxon>
        <taxon>Alphaproteobacteria</taxon>
        <taxon>Hyphomicrobiales</taxon>
        <taxon>Phyllobacteriaceae</taxon>
        <taxon>Aquibium</taxon>
    </lineage>
</organism>
<proteinExistence type="predicted"/>
<dbReference type="Proteomes" id="UP000182840">
    <property type="component" value="Chromosome"/>
</dbReference>
<feature type="signal peptide" evidence="2">
    <location>
        <begin position="1"/>
        <end position="28"/>
    </location>
</feature>
<protein>
    <submittedName>
        <fullName evidence="3">Uncharacterized protein</fullName>
    </submittedName>
</protein>